<name>A0A1X7MYF4_9LACT</name>
<dbReference type="RefSeq" id="WP_085559300.1">
    <property type="nucleotide sequence ID" value="NZ_FOAH01000001.1"/>
</dbReference>
<dbReference type="PANTHER" id="PTHR43649:SF32">
    <property type="entry name" value="SUGAR BINDING SECRETED PROTEIN"/>
    <property type="match status" value="1"/>
</dbReference>
<dbReference type="PROSITE" id="PS51257">
    <property type="entry name" value="PROKAR_LIPOPROTEIN"/>
    <property type="match status" value="1"/>
</dbReference>
<dbReference type="InterPro" id="IPR006059">
    <property type="entry name" value="SBP"/>
</dbReference>
<dbReference type="Pfam" id="PF13416">
    <property type="entry name" value="SBP_bac_8"/>
    <property type="match status" value="1"/>
</dbReference>
<evidence type="ECO:0000313" key="1">
    <source>
        <dbReference type="EMBL" id="SMH29901.1"/>
    </source>
</evidence>
<dbReference type="STRING" id="1073423.SAMN04488700_1110"/>
<sequence length="432" mass="47589">MKNIKPWLFLAASVMLVGCSGNESEESGSSDKGSTNETGEITAWAWDPAFNIKALDLANEQYTKDNSDFNLNVIENAQDDIVQKLNTSLSSGTTKGMPNIVLIEDYRAQSFLEAYPDAFYPVTDLLKADEFAGYKVAAGTVGEEAYSVPFDSGVTGLYLRTDILDEAGFTAEDFTDISWDEYIEMGKKIEEKTGVKMLTSDHNDLGIIRTMIQSSGSWYTKEDGVTPFIAGNEPLKIAFENYKELMDAGIMNVHNDWSQFLEQFNSGNVATVPTGNWITPSIKAAEDQSGNWEVVSYPRQDVEGSINASNLGGSSWYVLNVDGKEQAAKFLVDTFGSNTELYQELISEIGAIGTYQPATSEEAYQVEDEFFSGQKVYADFSEWVGEIPEVNFGQNTYAVEDVLVVAMQEYLTGGDLDKVLDDAQSQAESQIK</sequence>
<keyword evidence="2" id="KW-1185">Reference proteome</keyword>
<dbReference type="OrthoDB" id="9768630at2"/>
<reference evidence="1 2" key="1">
    <citation type="submission" date="2017-04" db="EMBL/GenBank/DDBJ databases">
        <authorList>
            <person name="Afonso C.L."/>
            <person name="Miller P.J."/>
            <person name="Scott M.A."/>
            <person name="Spackman E."/>
            <person name="Goraichik I."/>
            <person name="Dimitrov K.M."/>
            <person name="Suarez D.L."/>
            <person name="Swayne D.E."/>
        </authorList>
    </citation>
    <scope>NUCLEOTIDE SEQUENCE [LARGE SCALE GENOMIC DNA]</scope>
    <source>
        <strain evidence="1 2">LMG26642</strain>
    </source>
</reference>
<dbReference type="InterPro" id="IPR050490">
    <property type="entry name" value="Bact_solute-bd_prot1"/>
</dbReference>
<dbReference type="AlphaFoldDB" id="A0A1X7MYF4"/>
<dbReference type="Gene3D" id="3.40.190.10">
    <property type="entry name" value="Periplasmic binding protein-like II"/>
    <property type="match status" value="1"/>
</dbReference>
<accession>A0A1X7MYF4</accession>
<protein>
    <submittedName>
        <fullName evidence="1">Lactose-binding protein</fullName>
    </submittedName>
</protein>
<dbReference type="Proteomes" id="UP000193435">
    <property type="component" value="Unassembled WGS sequence"/>
</dbReference>
<proteinExistence type="predicted"/>
<dbReference type="PANTHER" id="PTHR43649">
    <property type="entry name" value="ARABINOSE-BINDING PROTEIN-RELATED"/>
    <property type="match status" value="1"/>
</dbReference>
<dbReference type="EMBL" id="FXBJ01000002">
    <property type="protein sequence ID" value="SMH29901.1"/>
    <property type="molecule type" value="Genomic_DNA"/>
</dbReference>
<dbReference type="SUPFAM" id="SSF53850">
    <property type="entry name" value="Periplasmic binding protein-like II"/>
    <property type="match status" value="1"/>
</dbReference>
<evidence type="ECO:0000313" key="2">
    <source>
        <dbReference type="Proteomes" id="UP000193435"/>
    </source>
</evidence>
<organism evidence="1 2">
    <name type="scientific">Carnobacterium iners</name>
    <dbReference type="NCBI Taxonomy" id="1073423"/>
    <lineage>
        <taxon>Bacteria</taxon>
        <taxon>Bacillati</taxon>
        <taxon>Bacillota</taxon>
        <taxon>Bacilli</taxon>
        <taxon>Lactobacillales</taxon>
        <taxon>Carnobacteriaceae</taxon>
        <taxon>Carnobacterium</taxon>
    </lineage>
</organism>
<gene>
    <name evidence="1" type="ORF">SAMN04488700_1110</name>
</gene>